<keyword evidence="4" id="KW-1185">Reference proteome</keyword>
<accession>A0A2I0HP98</accession>
<sequence length="105" mass="11837">MGGAHSREDLDIDSSEEEYEDEGSDREQYGDADVDRQQRPQPSTSSAGRSQSDVDEIDAKLKELKVKYSSERPNLKNAVKLYLHIGGNTPKAKWLISDKLTSYNF</sequence>
<feature type="domain" description="DUF7135" evidence="2">
    <location>
        <begin position="46"/>
        <end position="105"/>
    </location>
</feature>
<dbReference type="AlphaFoldDB" id="A0A2I0HP98"/>
<organism evidence="3 4">
    <name type="scientific">Punica granatum</name>
    <name type="common">Pomegranate</name>
    <dbReference type="NCBI Taxonomy" id="22663"/>
    <lineage>
        <taxon>Eukaryota</taxon>
        <taxon>Viridiplantae</taxon>
        <taxon>Streptophyta</taxon>
        <taxon>Embryophyta</taxon>
        <taxon>Tracheophyta</taxon>
        <taxon>Spermatophyta</taxon>
        <taxon>Magnoliopsida</taxon>
        <taxon>eudicotyledons</taxon>
        <taxon>Gunneridae</taxon>
        <taxon>Pentapetalae</taxon>
        <taxon>rosids</taxon>
        <taxon>malvids</taxon>
        <taxon>Myrtales</taxon>
        <taxon>Lythraceae</taxon>
        <taxon>Punica</taxon>
    </lineage>
</organism>
<evidence type="ECO:0000259" key="2">
    <source>
        <dbReference type="Pfam" id="PF23581"/>
    </source>
</evidence>
<feature type="compositionally biased region" description="Basic and acidic residues" evidence="1">
    <location>
        <begin position="25"/>
        <end position="38"/>
    </location>
</feature>
<comment type="caution">
    <text evidence="3">The sequence shown here is derived from an EMBL/GenBank/DDBJ whole genome shotgun (WGS) entry which is preliminary data.</text>
</comment>
<evidence type="ECO:0000313" key="4">
    <source>
        <dbReference type="Proteomes" id="UP000233551"/>
    </source>
</evidence>
<feature type="region of interest" description="Disordered" evidence="1">
    <location>
        <begin position="1"/>
        <end position="56"/>
    </location>
</feature>
<dbReference type="EMBL" id="PGOL01006560">
    <property type="protein sequence ID" value="PKI33559.1"/>
    <property type="molecule type" value="Genomic_DNA"/>
</dbReference>
<name>A0A2I0HP98_PUNGR</name>
<dbReference type="Proteomes" id="UP000233551">
    <property type="component" value="Unassembled WGS sequence"/>
</dbReference>
<evidence type="ECO:0000313" key="3">
    <source>
        <dbReference type="EMBL" id="PKI33559.1"/>
    </source>
</evidence>
<feature type="compositionally biased region" description="Polar residues" evidence="1">
    <location>
        <begin position="39"/>
        <end position="51"/>
    </location>
</feature>
<feature type="compositionally biased region" description="Acidic residues" evidence="1">
    <location>
        <begin position="10"/>
        <end position="24"/>
    </location>
</feature>
<evidence type="ECO:0000256" key="1">
    <source>
        <dbReference type="SAM" id="MobiDB-lite"/>
    </source>
</evidence>
<reference evidence="3 4" key="1">
    <citation type="submission" date="2017-11" db="EMBL/GenBank/DDBJ databases">
        <title>De-novo sequencing of pomegranate (Punica granatum L.) genome.</title>
        <authorList>
            <person name="Akparov Z."/>
            <person name="Amiraslanov A."/>
            <person name="Hajiyeva S."/>
            <person name="Abbasov M."/>
            <person name="Kaur K."/>
            <person name="Hamwieh A."/>
            <person name="Solovyev V."/>
            <person name="Salamov A."/>
            <person name="Braich B."/>
            <person name="Kosarev P."/>
            <person name="Mahmoud A."/>
            <person name="Hajiyev E."/>
            <person name="Babayeva S."/>
            <person name="Izzatullayeva V."/>
            <person name="Mammadov A."/>
            <person name="Mammadov A."/>
            <person name="Sharifova S."/>
            <person name="Ojaghi J."/>
            <person name="Eynullazada K."/>
            <person name="Bayramov B."/>
            <person name="Abdulazimova A."/>
            <person name="Shahmuradov I."/>
        </authorList>
    </citation>
    <scope>NUCLEOTIDE SEQUENCE [LARGE SCALE GENOMIC DNA]</scope>
    <source>
        <strain evidence="4">cv. AG2017</strain>
        <tissue evidence="3">Leaf</tissue>
    </source>
</reference>
<protein>
    <recommendedName>
        <fullName evidence="2">DUF7135 domain-containing protein</fullName>
    </recommendedName>
</protein>
<dbReference type="STRING" id="22663.A0A2I0HP98"/>
<dbReference type="Pfam" id="PF23581">
    <property type="entry name" value="DUF7135"/>
    <property type="match status" value="1"/>
</dbReference>
<feature type="non-terminal residue" evidence="3">
    <location>
        <position position="105"/>
    </location>
</feature>
<dbReference type="InterPro" id="IPR055559">
    <property type="entry name" value="CYPRO4_DUF7135"/>
</dbReference>
<proteinExistence type="predicted"/>
<gene>
    <name evidence="3" type="ORF">CRG98_046115</name>
</gene>